<proteinExistence type="predicted"/>
<accession>A0AAV6U465</accession>
<name>A0AAV6U465_9ARAC</name>
<evidence type="ECO:0000313" key="1">
    <source>
        <dbReference type="EMBL" id="KAG8178889.1"/>
    </source>
</evidence>
<dbReference type="AlphaFoldDB" id="A0AAV6U465"/>
<keyword evidence="2" id="KW-1185">Reference proteome</keyword>
<dbReference type="Proteomes" id="UP000827092">
    <property type="component" value="Unassembled WGS sequence"/>
</dbReference>
<protein>
    <submittedName>
        <fullName evidence="1">Uncharacterized protein</fullName>
    </submittedName>
</protein>
<organism evidence="1 2">
    <name type="scientific">Oedothorax gibbosus</name>
    <dbReference type="NCBI Taxonomy" id="931172"/>
    <lineage>
        <taxon>Eukaryota</taxon>
        <taxon>Metazoa</taxon>
        <taxon>Ecdysozoa</taxon>
        <taxon>Arthropoda</taxon>
        <taxon>Chelicerata</taxon>
        <taxon>Arachnida</taxon>
        <taxon>Araneae</taxon>
        <taxon>Araneomorphae</taxon>
        <taxon>Entelegynae</taxon>
        <taxon>Araneoidea</taxon>
        <taxon>Linyphiidae</taxon>
        <taxon>Erigoninae</taxon>
        <taxon>Oedothorax</taxon>
    </lineage>
</organism>
<dbReference type="EMBL" id="JAFNEN010000661">
    <property type="protein sequence ID" value="KAG8178889.1"/>
    <property type="molecule type" value="Genomic_DNA"/>
</dbReference>
<sequence length="112" mass="12665">MTLCQNPENAFFLHSSKQLVYLRNRHSSILRNRTCLLRVENRKSDVDNVASERGGANVTSGRAQEKDGSTFLIISCPRGGEVGYVRSEIPSNRVVLDFFPSHRFLFFNSCVV</sequence>
<comment type="caution">
    <text evidence="1">The sequence shown here is derived from an EMBL/GenBank/DDBJ whole genome shotgun (WGS) entry which is preliminary data.</text>
</comment>
<evidence type="ECO:0000313" key="2">
    <source>
        <dbReference type="Proteomes" id="UP000827092"/>
    </source>
</evidence>
<gene>
    <name evidence="1" type="ORF">JTE90_018578</name>
</gene>
<reference evidence="1 2" key="1">
    <citation type="journal article" date="2022" name="Nat. Ecol. Evol.">
        <title>A masculinizing supergene underlies an exaggerated male reproductive morph in a spider.</title>
        <authorList>
            <person name="Hendrickx F."/>
            <person name="De Corte Z."/>
            <person name="Sonet G."/>
            <person name="Van Belleghem S.M."/>
            <person name="Kostlbacher S."/>
            <person name="Vangestel C."/>
        </authorList>
    </citation>
    <scope>NUCLEOTIDE SEQUENCE [LARGE SCALE GENOMIC DNA]</scope>
    <source>
        <strain evidence="1">W744_W776</strain>
    </source>
</reference>